<gene>
    <name evidence="2" type="ORF">ESB00_09495</name>
</gene>
<dbReference type="OrthoDB" id="9913219at2"/>
<protein>
    <submittedName>
        <fullName evidence="2">Uncharacterized protein</fullName>
    </submittedName>
</protein>
<reference evidence="2 3" key="1">
    <citation type="submission" date="2019-01" db="EMBL/GenBank/DDBJ databases">
        <title>Lacunisphaera sp. strain TWA-58.</title>
        <authorList>
            <person name="Chen W.-M."/>
        </authorList>
    </citation>
    <scope>NUCLEOTIDE SEQUENCE [LARGE SCALE GENOMIC DNA]</scope>
    <source>
        <strain evidence="2 3">TWA-58</strain>
    </source>
</reference>
<dbReference type="Proteomes" id="UP000290218">
    <property type="component" value="Unassembled WGS sequence"/>
</dbReference>
<feature type="region of interest" description="Disordered" evidence="1">
    <location>
        <begin position="108"/>
        <end position="137"/>
    </location>
</feature>
<feature type="compositionally biased region" description="Low complexity" evidence="1">
    <location>
        <begin position="122"/>
        <end position="132"/>
    </location>
</feature>
<comment type="caution">
    <text evidence="2">The sequence shown here is derived from an EMBL/GenBank/DDBJ whole genome shotgun (WGS) entry which is preliminary data.</text>
</comment>
<feature type="region of interest" description="Disordered" evidence="1">
    <location>
        <begin position="174"/>
        <end position="310"/>
    </location>
</feature>
<name>A0A4Q1CAH3_9BACT</name>
<evidence type="ECO:0000313" key="3">
    <source>
        <dbReference type="Proteomes" id="UP000290218"/>
    </source>
</evidence>
<feature type="compositionally biased region" description="Basic and acidic residues" evidence="1">
    <location>
        <begin position="78"/>
        <end position="92"/>
    </location>
</feature>
<dbReference type="EMBL" id="SDHX01000001">
    <property type="protein sequence ID" value="RXK56087.1"/>
    <property type="molecule type" value="Genomic_DNA"/>
</dbReference>
<feature type="compositionally biased region" description="Basic and acidic residues" evidence="1">
    <location>
        <begin position="108"/>
        <end position="121"/>
    </location>
</feature>
<proteinExistence type="predicted"/>
<dbReference type="AlphaFoldDB" id="A0A4Q1CAH3"/>
<keyword evidence="3" id="KW-1185">Reference proteome</keyword>
<feature type="compositionally biased region" description="Polar residues" evidence="1">
    <location>
        <begin position="211"/>
        <end position="227"/>
    </location>
</feature>
<dbReference type="RefSeq" id="WP_129047452.1">
    <property type="nucleotide sequence ID" value="NZ_SDHX01000001.1"/>
</dbReference>
<evidence type="ECO:0000313" key="2">
    <source>
        <dbReference type="EMBL" id="RXK56087.1"/>
    </source>
</evidence>
<organism evidence="2 3">
    <name type="scientific">Oleiharenicola lentus</name>
    <dbReference type="NCBI Taxonomy" id="2508720"/>
    <lineage>
        <taxon>Bacteria</taxon>
        <taxon>Pseudomonadati</taxon>
        <taxon>Verrucomicrobiota</taxon>
        <taxon>Opitutia</taxon>
        <taxon>Opitutales</taxon>
        <taxon>Opitutaceae</taxon>
        <taxon>Oleiharenicola</taxon>
    </lineage>
</organism>
<sequence>MKRHAAAFALGYLAVIMPGQGAEPVAPLESSKQGLRKLESGQTGSRGPEAKEGLRAETPGLSIPGQESLPLPVLMTPDKQEKQRKTEKERAESQNWLVNGVRRLEAADKRAALEPSQKEAAEAGAAMESAPADTTDPQYLLRIYDEQKKVEEGRQNVAAGTRKPVADPLAPFLQGWLGNSPSRGPAFDDFVRGRSSGSPGQPIGVTAPGQPLTTDTTGAASPATSEPAQLPSGPNPYLDNSSAMGIGLDALNRPLHTAPPAQLPSLAAGPQPSVSVAPLTPVPELRPAERKAPPPPQADDKKYFPQLNKF</sequence>
<feature type="compositionally biased region" description="Basic and acidic residues" evidence="1">
    <location>
        <begin position="286"/>
        <end position="303"/>
    </location>
</feature>
<evidence type="ECO:0000256" key="1">
    <source>
        <dbReference type="SAM" id="MobiDB-lite"/>
    </source>
</evidence>
<accession>A0A4Q1CAH3</accession>
<feature type="region of interest" description="Disordered" evidence="1">
    <location>
        <begin position="23"/>
        <end position="96"/>
    </location>
</feature>